<name>A0A8S1EL85_9PELO</name>
<protein>
    <submittedName>
        <fullName evidence="2">Uncharacterized protein</fullName>
    </submittedName>
</protein>
<evidence type="ECO:0000256" key="1">
    <source>
        <dbReference type="SAM" id="Phobius"/>
    </source>
</evidence>
<keyword evidence="3" id="KW-1185">Reference proteome</keyword>
<organism evidence="2 3">
    <name type="scientific">Caenorhabditis bovis</name>
    <dbReference type="NCBI Taxonomy" id="2654633"/>
    <lineage>
        <taxon>Eukaryota</taxon>
        <taxon>Metazoa</taxon>
        <taxon>Ecdysozoa</taxon>
        <taxon>Nematoda</taxon>
        <taxon>Chromadorea</taxon>
        <taxon>Rhabditida</taxon>
        <taxon>Rhabditina</taxon>
        <taxon>Rhabditomorpha</taxon>
        <taxon>Rhabditoidea</taxon>
        <taxon>Rhabditidae</taxon>
        <taxon>Peloderinae</taxon>
        <taxon>Caenorhabditis</taxon>
    </lineage>
</organism>
<reference evidence="2 3" key="1">
    <citation type="submission" date="2020-04" db="EMBL/GenBank/DDBJ databases">
        <authorList>
            <person name="Laetsch R D."/>
            <person name="Stevens L."/>
            <person name="Kumar S."/>
            <person name="Blaxter L. M."/>
        </authorList>
    </citation>
    <scope>NUCLEOTIDE SEQUENCE [LARGE SCALE GENOMIC DNA]</scope>
</reference>
<sequence>MTEYTAVSVEDVNVTTPPPYMDPGNAKAKKKISEMHKESVHFHKQCQHCGAIPNMVPLKHEQVQKQVTATFSIFVGPFAFKRSQEANFSSFFSTAKIILIMSCLKGFKKIGDSANDKKSGVIIQSGKAQTAIQIDLPDDFQNHKIIAAHQKLHNGTGREIHFFIFTIISVVVLLLLFFTNY</sequence>
<dbReference type="AlphaFoldDB" id="A0A8S1EL85"/>
<keyword evidence="1" id="KW-0472">Membrane</keyword>
<keyword evidence="1" id="KW-1133">Transmembrane helix</keyword>
<dbReference type="EMBL" id="CADEPM010000002">
    <property type="protein sequence ID" value="CAB3400716.1"/>
    <property type="molecule type" value="Genomic_DNA"/>
</dbReference>
<dbReference type="Proteomes" id="UP000494206">
    <property type="component" value="Unassembled WGS sequence"/>
</dbReference>
<evidence type="ECO:0000313" key="3">
    <source>
        <dbReference type="Proteomes" id="UP000494206"/>
    </source>
</evidence>
<feature type="transmembrane region" description="Helical" evidence="1">
    <location>
        <begin position="160"/>
        <end position="178"/>
    </location>
</feature>
<evidence type="ECO:0000313" key="2">
    <source>
        <dbReference type="EMBL" id="CAB3400716.1"/>
    </source>
</evidence>
<accession>A0A8S1EL85</accession>
<comment type="caution">
    <text evidence="2">The sequence shown here is derived from an EMBL/GenBank/DDBJ whole genome shotgun (WGS) entry which is preliminary data.</text>
</comment>
<keyword evidence="1" id="KW-0812">Transmembrane</keyword>
<proteinExistence type="predicted"/>
<gene>
    <name evidence="2" type="ORF">CBOVIS_LOCUS3590</name>
</gene>